<sequence length="69" mass="8309">MKNQGVSLVFLWNKMNQTGLSEILFQPKQFFQNCFFIINRFEEGLAGWQFLPRVLQNPVNPMIFRVFYF</sequence>
<evidence type="ECO:0000313" key="2">
    <source>
        <dbReference type="Proteomes" id="UP000237640"/>
    </source>
</evidence>
<accession>A0A2T0MJK9</accession>
<dbReference type="EMBL" id="PVYX01000001">
    <property type="protein sequence ID" value="PRX57767.1"/>
    <property type="molecule type" value="Genomic_DNA"/>
</dbReference>
<proteinExistence type="predicted"/>
<comment type="caution">
    <text evidence="1">The sequence shown here is derived from an EMBL/GenBank/DDBJ whole genome shotgun (WGS) entry which is preliminary data.</text>
</comment>
<gene>
    <name evidence="1" type="ORF">CLV81_1777</name>
</gene>
<evidence type="ECO:0000313" key="1">
    <source>
        <dbReference type="EMBL" id="PRX57767.1"/>
    </source>
</evidence>
<name>A0A2T0MJK9_9FLAO</name>
<reference evidence="1 2" key="1">
    <citation type="submission" date="2018-03" db="EMBL/GenBank/DDBJ databases">
        <title>Genomic Encyclopedia of Archaeal and Bacterial Type Strains, Phase II (KMG-II): from individual species to whole genera.</title>
        <authorList>
            <person name="Goeker M."/>
        </authorList>
    </citation>
    <scope>NUCLEOTIDE SEQUENCE [LARGE SCALE GENOMIC DNA]</scope>
    <source>
        <strain evidence="1 2">DSM 25027</strain>
    </source>
</reference>
<keyword evidence="2" id="KW-1185">Reference proteome</keyword>
<organism evidence="1 2">
    <name type="scientific">Flagellimonas meridianipacifica</name>
    <dbReference type="NCBI Taxonomy" id="1080225"/>
    <lineage>
        <taxon>Bacteria</taxon>
        <taxon>Pseudomonadati</taxon>
        <taxon>Bacteroidota</taxon>
        <taxon>Flavobacteriia</taxon>
        <taxon>Flavobacteriales</taxon>
        <taxon>Flavobacteriaceae</taxon>
        <taxon>Flagellimonas</taxon>
    </lineage>
</organism>
<dbReference type="Proteomes" id="UP000237640">
    <property type="component" value="Unassembled WGS sequence"/>
</dbReference>
<dbReference type="AlphaFoldDB" id="A0A2T0MJK9"/>
<protein>
    <submittedName>
        <fullName evidence="1">Uncharacterized protein</fullName>
    </submittedName>
</protein>